<dbReference type="GO" id="GO:0016020">
    <property type="term" value="C:membrane"/>
    <property type="evidence" value="ECO:0007669"/>
    <property type="project" value="TreeGrafter"/>
</dbReference>
<sequence>MNVDVVRGQAGDASARFELSGLLAMRCYAALSIFLVHLIALPKLPIPTYLWFLPAHFGNGVPLFYIVSAFGLFVGYRGRIKTRQELREFYLRRFLRIAPLFYFIMLFYVPFCWTMWGTTIPLSQFVSSALFIFNFVPNHVAGFVMASWSIGVEMAFYAILPLLVFAITGLARSLVLLAVAVFLSANWDLAFHGTEGALALFGQLSLMAHLFYFAAGIAGCYAWLGLRRTSPQIGRIVFAASLLTIAGLICFASQIAVLIGTMLGPSGGSGVKAIWAVALTGAVVGVSLYPQKWFVNPAAKLLGNASFSIYLWHPVVIVILDRLGLYHTIYASFDGVSIPFLASLIATLAVLIPLSLLSYRYIERPGMALGARFNRLGAA</sequence>
<feature type="transmembrane region" description="Helical" evidence="1">
    <location>
        <begin position="97"/>
        <end position="116"/>
    </location>
</feature>
<evidence type="ECO:0000256" key="1">
    <source>
        <dbReference type="SAM" id="Phobius"/>
    </source>
</evidence>
<keyword evidence="1" id="KW-1133">Transmembrane helix</keyword>
<reference evidence="3 4" key="1">
    <citation type="journal article" date="2022" name="Microbiol. Resour. Announc.">
        <title>Complete Genome Sequence of Mesorhizobium ciceri Strain R30, a Rhizobium Used as a Commercial Inoculant for Chickpea in Argentina.</title>
        <authorList>
            <person name="Foresto E."/>
            <person name="Revale S."/>
            <person name="Primo E."/>
            <person name="Nievas F."/>
            <person name="Carezzano E."/>
            <person name="Puente M."/>
            <person name="Alzari P."/>
            <person name="Mart M."/>
            <person name="Ben-Assaya M."/>
            <person name="Mornico D."/>
            <person name="Santoro M."/>
            <person name="Mart F."/>
            <person name="Giordano W."/>
            <person name="Bogino P."/>
        </authorList>
    </citation>
    <scope>NUCLEOTIDE SEQUENCE [LARGE SCALE GENOMIC DNA]</scope>
    <source>
        <strain evidence="3 4">R30</strain>
    </source>
</reference>
<organism evidence="3 4">
    <name type="scientific">Mesorhizobium ciceri</name>
    <dbReference type="NCBI Taxonomy" id="39645"/>
    <lineage>
        <taxon>Bacteria</taxon>
        <taxon>Pseudomonadati</taxon>
        <taxon>Pseudomonadota</taxon>
        <taxon>Alphaproteobacteria</taxon>
        <taxon>Hyphomicrobiales</taxon>
        <taxon>Phyllobacteriaceae</taxon>
        <taxon>Mesorhizobium</taxon>
    </lineage>
</organism>
<keyword evidence="4" id="KW-1185">Reference proteome</keyword>
<dbReference type="Pfam" id="PF01757">
    <property type="entry name" value="Acyl_transf_3"/>
    <property type="match status" value="1"/>
</dbReference>
<evidence type="ECO:0000313" key="3">
    <source>
        <dbReference type="EMBL" id="UTU50987.1"/>
    </source>
</evidence>
<feature type="transmembrane region" description="Helical" evidence="1">
    <location>
        <begin position="21"/>
        <end position="40"/>
    </location>
</feature>
<feature type="domain" description="Acyltransferase 3" evidence="2">
    <location>
        <begin position="24"/>
        <end position="355"/>
    </location>
</feature>
<feature type="transmembrane region" description="Helical" evidence="1">
    <location>
        <begin position="271"/>
        <end position="289"/>
    </location>
</feature>
<evidence type="ECO:0000313" key="4">
    <source>
        <dbReference type="Proteomes" id="UP001060070"/>
    </source>
</evidence>
<keyword evidence="1" id="KW-0812">Transmembrane</keyword>
<accession>A0AB38T9G9</accession>
<protein>
    <submittedName>
        <fullName evidence="3">Acyltransferase</fullName>
    </submittedName>
</protein>
<dbReference type="Proteomes" id="UP001060070">
    <property type="component" value="Chromosome"/>
</dbReference>
<feature type="transmembrane region" description="Helical" evidence="1">
    <location>
        <begin position="236"/>
        <end position="259"/>
    </location>
</feature>
<evidence type="ECO:0000259" key="2">
    <source>
        <dbReference type="Pfam" id="PF01757"/>
    </source>
</evidence>
<dbReference type="GO" id="GO:0016747">
    <property type="term" value="F:acyltransferase activity, transferring groups other than amino-acyl groups"/>
    <property type="evidence" value="ECO:0007669"/>
    <property type="project" value="InterPro"/>
</dbReference>
<gene>
    <name evidence="3" type="ORF">LRP29_26500</name>
</gene>
<dbReference type="GO" id="GO:0000271">
    <property type="term" value="P:polysaccharide biosynthetic process"/>
    <property type="evidence" value="ECO:0007669"/>
    <property type="project" value="TreeGrafter"/>
</dbReference>
<dbReference type="InterPro" id="IPR050879">
    <property type="entry name" value="Acyltransferase_3"/>
</dbReference>
<feature type="transmembrane region" description="Helical" evidence="1">
    <location>
        <begin position="197"/>
        <end position="224"/>
    </location>
</feature>
<feature type="transmembrane region" description="Helical" evidence="1">
    <location>
        <begin position="301"/>
        <end position="320"/>
    </location>
</feature>
<keyword evidence="3" id="KW-0808">Transferase</keyword>
<dbReference type="RefSeq" id="WP_081714308.1">
    <property type="nucleotide sequence ID" value="NZ_CP088147.1"/>
</dbReference>
<dbReference type="PANTHER" id="PTHR23028:SF53">
    <property type="entry name" value="ACYL_TRANSF_3 DOMAIN-CONTAINING PROTEIN"/>
    <property type="match status" value="1"/>
</dbReference>
<name>A0AB38T9G9_9HYPH</name>
<feature type="transmembrane region" description="Helical" evidence="1">
    <location>
        <begin position="122"/>
        <end position="144"/>
    </location>
</feature>
<feature type="transmembrane region" description="Helical" evidence="1">
    <location>
        <begin position="60"/>
        <end position="76"/>
    </location>
</feature>
<dbReference type="InterPro" id="IPR002656">
    <property type="entry name" value="Acyl_transf_3_dom"/>
</dbReference>
<proteinExistence type="predicted"/>
<keyword evidence="1" id="KW-0472">Membrane</keyword>
<dbReference type="EMBL" id="CP088147">
    <property type="protein sequence ID" value="UTU50987.1"/>
    <property type="molecule type" value="Genomic_DNA"/>
</dbReference>
<feature type="transmembrane region" description="Helical" evidence="1">
    <location>
        <begin position="156"/>
        <end position="185"/>
    </location>
</feature>
<dbReference type="AlphaFoldDB" id="A0AB38T9G9"/>
<keyword evidence="3" id="KW-0012">Acyltransferase</keyword>
<feature type="transmembrane region" description="Helical" evidence="1">
    <location>
        <begin position="340"/>
        <end position="362"/>
    </location>
</feature>
<dbReference type="PANTHER" id="PTHR23028">
    <property type="entry name" value="ACETYLTRANSFERASE"/>
    <property type="match status" value="1"/>
</dbReference>